<protein>
    <submittedName>
        <fullName evidence="1">Uncharacterized protein</fullName>
    </submittedName>
</protein>
<accession>A0AC60NZ17</accession>
<gene>
    <name evidence="1" type="ORF">HPB47_010464</name>
</gene>
<keyword evidence="2" id="KW-1185">Reference proteome</keyword>
<dbReference type="EMBL" id="JABSTQ010011350">
    <property type="protein sequence ID" value="KAG0412408.1"/>
    <property type="molecule type" value="Genomic_DNA"/>
</dbReference>
<comment type="caution">
    <text evidence="1">The sequence shown here is derived from an EMBL/GenBank/DDBJ whole genome shotgun (WGS) entry which is preliminary data.</text>
</comment>
<organism evidence="1 2">
    <name type="scientific">Ixodes persulcatus</name>
    <name type="common">Taiga tick</name>
    <dbReference type="NCBI Taxonomy" id="34615"/>
    <lineage>
        <taxon>Eukaryota</taxon>
        <taxon>Metazoa</taxon>
        <taxon>Ecdysozoa</taxon>
        <taxon>Arthropoda</taxon>
        <taxon>Chelicerata</taxon>
        <taxon>Arachnida</taxon>
        <taxon>Acari</taxon>
        <taxon>Parasitiformes</taxon>
        <taxon>Ixodida</taxon>
        <taxon>Ixodoidea</taxon>
        <taxon>Ixodidae</taxon>
        <taxon>Ixodinae</taxon>
        <taxon>Ixodes</taxon>
    </lineage>
</organism>
<evidence type="ECO:0000313" key="2">
    <source>
        <dbReference type="Proteomes" id="UP000805193"/>
    </source>
</evidence>
<evidence type="ECO:0000313" key="1">
    <source>
        <dbReference type="EMBL" id="KAG0412408.1"/>
    </source>
</evidence>
<proteinExistence type="predicted"/>
<sequence>MCRKCLRYPGDAMVDPGKEAGGTAPTCPELVKALCVLHNFLMAQNKGNENSYCGPGYADSMNGVGGRQGGQWRQDISQLPLQLARTLARNFAHVARGVRDLNKDYFSSSAGKVSWQQAVLQR</sequence>
<reference evidence="1 2" key="1">
    <citation type="journal article" date="2020" name="Cell">
        <title>Large-Scale Comparative Analyses of Tick Genomes Elucidate Their Genetic Diversity and Vector Capacities.</title>
        <authorList>
            <consortium name="Tick Genome and Microbiome Consortium (TIGMIC)"/>
            <person name="Jia N."/>
            <person name="Wang J."/>
            <person name="Shi W."/>
            <person name="Du L."/>
            <person name="Sun Y."/>
            <person name="Zhan W."/>
            <person name="Jiang J.F."/>
            <person name="Wang Q."/>
            <person name="Zhang B."/>
            <person name="Ji P."/>
            <person name="Bell-Sakyi L."/>
            <person name="Cui X.M."/>
            <person name="Yuan T.T."/>
            <person name="Jiang B.G."/>
            <person name="Yang W.F."/>
            <person name="Lam T.T."/>
            <person name="Chang Q.C."/>
            <person name="Ding S.J."/>
            <person name="Wang X.J."/>
            <person name="Zhu J.G."/>
            <person name="Ruan X.D."/>
            <person name="Zhao L."/>
            <person name="Wei J.T."/>
            <person name="Ye R.Z."/>
            <person name="Que T.C."/>
            <person name="Du C.H."/>
            <person name="Zhou Y.H."/>
            <person name="Cheng J.X."/>
            <person name="Dai P.F."/>
            <person name="Guo W.B."/>
            <person name="Han X.H."/>
            <person name="Huang E.J."/>
            <person name="Li L.F."/>
            <person name="Wei W."/>
            <person name="Gao Y.C."/>
            <person name="Liu J.Z."/>
            <person name="Shao H.Z."/>
            <person name="Wang X."/>
            <person name="Wang C.C."/>
            <person name="Yang T.C."/>
            <person name="Huo Q.B."/>
            <person name="Li W."/>
            <person name="Chen H.Y."/>
            <person name="Chen S.E."/>
            <person name="Zhou L.G."/>
            <person name="Ni X.B."/>
            <person name="Tian J.H."/>
            <person name="Sheng Y."/>
            <person name="Liu T."/>
            <person name="Pan Y.S."/>
            <person name="Xia L.Y."/>
            <person name="Li J."/>
            <person name="Zhao F."/>
            <person name="Cao W.C."/>
        </authorList>
    </citation>
    <scope>NUCLEOTIDE SEQUENCE [LARGE SCALE GENOMIC DNA]</scope>
    <source>
        <strain evidence="1">Iper-2018</strain>
    </source>
</reference>
<name>A0AC60NZ17_IXOPE</name>
<dbReference type="Proteomes" id="UP000805193">
    <property type="component" value="Unassembled WGS sequence"/>
</dbReference>